<protein>
    <recommendedName>
        <fullName evidence="7">methylenetetrahydrofolate reductase (NADPH)</fullName>
        <ecNumber evidence="7">1.5.1.53</ecNumber>
    </recommendedName>
</protein>
<evidence type="ECO:0000256" key="9">
    <source>
        <dbReference type="RuleBase" id="RU004254"/>
    </source>
</evidence>
<feature type="domain" description="MTHFR SAM-binding regulatory" evidence="10">
    <location>
        <begin position="309"/>
        <end position="603"/>
    </location>
</feature>
<reference evidence="11" key="1">
    <citation type="submission" date="2021-01" db="EMBL/GenBank/DDBJ databases">
        <authorList>
            <person name="Li R."/>
            <person name="Bekaert M."/>
        </authorList>
    </citation>
    <scope>NUCLEOTIDE SEQUENCE</scope>
    <source>
        <strain evidence="11">Farmed</strain>
    </source>
</reference>
<accession>A0A812BLG1</accession>
<dbReference type="InterPro" id="IPR053806">
    <property type="entry name" value="MTHFR_C"/>
</dbReference>
<dbReference type="Pfam" id="PF02219">
    <property type="entry name" value="MTHFR"/>
    <property type="match status" value="1"/>
</dbReference>
<evidence type="ECO:0000256" key="5">
    <source>
        <dbReference type="ARBA" id="ARBA00022827"/>
    </source>
</evidence>
<keyword evidence="6 11" id="KW-0560">Oxidoreductase</keyword>
<dbReference type="Gene3D" id="3.20.20.220">
    <property type="match status" value="1"/>
</dbReference>
<evidence type="ECO:0000313" key="12">
    <source>
        <dbReference type="Proteomes" id="UP000597762"/>
    </source>
</evidence>
<sequence>MNIFVPLIEQMKAQIASKDPWFSLEFFPPKTMEGAYDLFQRMKILAQGQPLFCDVTWHPSNQPGNMEKPTSSMCVASTMLNYLNIQTMLHVTCCHQPKQNIKEHLITAKKQGIRNILALRGDSLPGQEWNPKDNDLTHAKDFVKFIKDEHEDHFVIAVAGYPVGHPECPSYEDDLRYLKEKVDAGADFVISQLFFDVKTFINFVADCRKFKITCPIIPGILPIQSYDSLRHISKLAKLEVPKNIVDTIQPIKDNDEAIRNFGIFQAVEMCRALLNSDHAPGLHFYTLNRDYATNSILKQLGLLTADIQRTLPWKPSANYARMDEEIRPIFWNLRPQSYIYRTSNWDNFPNGRWGNSSLASFGNLTDYYMFYLNQPPKTELLKMWGTRLEEEQDVWNVFKLYITGETNENGIKVSMIPWHDDALSPETSLIAKELASLNSQGVLTINSQPAINGLPSSDPVFGWGNPNGYVYQKAYLEFFVSKEKAEILNKILLKYPQVNYNIVNSQGDINYSNCDETQPIAVTWGVFPGQEILQPTVVDPIAFNIWKQEAFDLWKTNWGNLYPPKSESQNIINYFHDNYLLVNLVDNEFTKPTCLWTITAKMLAGEKN</sequence>
<evidence type="ECO:0000256" key="6">
    <source>
        <dbReference type="ARBA" id="ARBA00023002"/>
    </source>
</evidence>
<dbReference type="UniPathway" id="UPA00193"/>
<dbReference type="EMBL" id="CAHIKZ030000682">
    <property type="protein sequence ID" value="CAE1233240.1"/>
    <property type="molecule type" value="Genomic_DNA"/>
</dbReference>
<comment type="caution">
    <text evidence="11">The sequence shown here is derived from an EMBL/GenBank/DDBJ whole genome shotgun (WGS) entry which is preliminary data.</text>
</comment>
<dbReference type="GO" id="GO:0009086">
    <property type="term" value="P:methionine biosynthetic process"/>
    <property type="evidence" value="ECO:0007669"/>
    <property type="project" value="TreeGrafter"/>
</dbReference>
<evidence type="ECO:0000256" key="8">
    <source>
        <dbReference type="ARBA" id="ARBA00047751"/>
    </source>
</evidence>
<comment type="cofactor">
    <cofactor evidence="1">
        <name>FAD</name>
        <dbReference type="ChEBI" id="CHEBI:57692"/>
    </cofactor>
</comment>
<dbReference type="CDD" id="cd00537">
    <property type="entry name" value="MTHFR"/>
    <property type="match status" value="1"/>
</dbReference>
<dbReference type="InterPro" id="IPR004621">
    <property type="entry name" value="Fadh2_euk"/>
</dbReference>
<organism evidence="11 12">
    <name type="scientific">Acanthosepion pharaonis</name>
    <name type="common">Pharaoh cuttlefish</name>
    <name type="synonym">Sepia pharaonis</name>
    <dbReference type="NCBI Taxonomy" id="158019"/>
    <lineage>
        <taxon>Eukaryota</taxon>
        <taxon>Metazoa</taxon>
        <taxon>Spiralia</taxon>
        <taxon>Lophotrochozoa</taxon>
        <taxon>Mollusca</taxon>
        <taxon>Cephalopoda</taxon>
        <taxon>Coleoidea</taxon>
        <taxon>Decapodiformes</taxon>
        <taxon>Sepiida</taxon>
        <taxon>Sepiina</taxon>
        <taxon>Sepiidae</taxon>
        <taxon>Acanthosepion</taxon>
    </lineage>
</organism>
<dbReference type="SUPFAM" id="SSF51730">
    <property type="entry name" value="FAD-linked oxidoreductase"/>
    <property type="match status" value="1"/>
</dbReference>
<evidence type="ECO:0000256" key="2">
    <source>
        <dbReference type="ARBA" id="ARBA00004777"/>
    </source>
</evidence>
<name>A0A812BLG1_ACAPH</name>
<dbReference type="InterPro" id="IPR029041">
    <property type="entry name" value="FAD-linked_oxidoreductase-like"/>
</dbReference>
<dbReference type="OrthoDB" id="16284at2759"/>
<keyword evidence="12" id="KW-1185">Reference proteome</keyword>
<keyword evidence="5" id="KW-0274">FAD</keyword>
<dbReference type="InterPro" id="IPR003171">
    <property type="entry name" value="Mehydrof_redctse-like"/>
</dbReference>
<dbReference type="AlphaFoldDB" id="A0A812BLG1"/>
<comment type="catalytic activity">
    <reaction evidence="8">
        <text>(6S)-5-methyl-5,6,7,8-tetrahydrofolate + NADP(+) = (6R)-5,10-methylene-5,6,7,8-tetrahydrofolate + NADPH + H(+)</text>
        <dbReference type="Rhea" id="RHEA:19817"/>
        <dbReference type="ChEBI" id="CHEBI:15378"/>
        <dbReference type="ChEBI" id="CHEBI:15636"/>
        <dbReference type="ChEBI" id="CHEBI:18608"/>
        <dbReference type="ChEBI" id="CHEBI:57783"/>
        <dbReference type="ChEBI" id="CHEBI:58349"/>
        <dbReference type="EC" id="1.5.1.53"/>
    </reaction>
    <physiologicalReaction direction="right-to-left" evidence="8">
        <dbReference type="Rhea" id="RHEA:19819"/>
    </physiologicalReaction>
</comment>
<dbReference type="GO" id="GO:0106313">
    <property type="term" value="F:methylenetetrahydrofolate reductase (NADPH) activity"/>
    <property type="evidence" value="ECO:0007669"/>
    <property type="project" value="UniProtKB-EC"/>
</dbReference>
<keyword evidence="4" id="KW-0285">Flavoprotein</keyword>
<dbReference type="PANTHER" id="PTHR45754:SF3">
    <property type="entry name" value="METHYLENETETRAHYDROFOLATE REDUCTASE (NADPH)"/>
    <property type="match status" value="1"/>
</dbReference>
<evidence type="ECO:0000313" key="11">
    <source>
        <dbReference type="EMBL" id="CAE1233240.1"/>
    </source>
</evidence>
<evidence type="ECO:0000256" key="4">
    <source>
        <dbReference type="ARBA" id="ARBA00022630"/>
    </source>
</evidence>
<dbReference type="PANTHER" id="PTHR45754">
    <property type="entry name" value="METHYLENETETRAHYDROFOLATE REDUCTASE"/>
    <property type="match status" value="1"/>
</dbReference>
<dbReference type="GO" id="GO:0035999">
    <property type="term" value="P:tetrahydrofolate interconversion"/>
    <property type="evidence" value="ECO:0007669"/>
    <property type="project" value="UniProtKB-UniPathway"/>
</dbReference>
<dbReference type="GO" id="GO:0071949">
    <property type="term" value="F:FAD binding"/>
    <property type="evidence" value="ECO:0007669"/>
    <property type="project" value="TreeGrafter"/>
</dbReference>
<dbReference type="GO" id="GO:0005829">
    <property type="term" value="C:cytosol"/>
    <property type="evidence" value="ECO:0007669"/>
    <property type="project" value="TreeGrafter"/>
</dbReference>
<evidence type="ECO:0000256" key="7">
    <source>
        <dbReference type="ARBA" id="ARBA00034530"/>
    </source>
</evidence>
<comment type="pathway">
    <text evidence="2 9">One-carbon metabolism; tetrahydrofolate interconversion.</text>
</comment>
<evidence type="ECO:0000256" key="1">
    <source>
        <dbReference type="ARBA" id="ARBA00001974"/>
    </source>
</evidence>
<gene>
    <name evidence="11" type="ORF">SPHA_18889</name>
</gene>
<evidence type="ECO:0000256" key="3">
    <source>
        <dbReference type="ARBA" id="ARBA00006743"/>
    </source>
</evidence>
<comment type="similarity">
    <text evidence="3">Belongs to the methylenetetrahydrofolate reductase family.</text>
</comment>
<dbReference type="NCBIfam" id="TIGR00677">
    <property type="entry name" value="fadh2_euk"/>
    <property type="match status" value="1"/>
</dbReference>
<dbReference type="Proteomes" id="UP000597762">
    <property type="component" value="Unassembled WGS sequence"/>
</dbReference>
<dbReference type="EC" id="1.5.1.53" evidence="7"/>
<evidence type="ECO:0000259" key="10">
    <source>
        <dbReference type="Pfam" id="PF21895"/>
    </source>
</evidence>
<dbReference type="Pfam" id="PF21895">
    <property type="entry name" value="MTHFR_C"/>
    <property type="match status" value="1"/>
</dbReference>
<proteinExistence type="inferred from homology"/>